<dbReference type="InterPro" id="IPR050177">
    <property type="entry name" value="Lipid_A_modif_metabolic_enz"/>
</dbReference>
<dbReference type="PANTHER" id="PTHR43245:SF53">
    <property type="entry name" value="EPIMERASE-RELATED"/>
    <property type="match status" value="1"/>
</dbReference>
<protein>
    <submittedName>
        <fullName evidence="2">NAD(P)-dependent oxidoreductase</fullName>
    </submittedName>
</protein>
<evidence type="ECO:0000313" key="3">
    <source>
        <dbReference type="Proteomes" id="UP001262889"/>
    </source>
</evidence>
<comment type="caution">
    <text evidence="2">The sequence shown here is derived from an EMBL/GenBank/DDBJ whole genome shotgun (WGS) entry which is preliminary data.</text>
</comment>
<dbReference type="EMBL" id="JAVRHQ010000029">
    <property type="protein sequence ID" value="MDT0644576.1"/>
    <property type="molecule type" value="Genomic_DNA"/>
</dbReference>
<dbReference type="InterPro" id="IPR036291">
    <property type="entry name" value="NAD(P)-bd_dom_sf"/>
</dbReference>
<proteinExistence type="predicted"/>
<dbReference type="Pfam" id="PF01370">
    <property type="entry name" value="Epimerase"/>
    <property type="match status" value="1"/>
</dbReference>
<sequence length="271" mass="30232">MKNRTAVIGANGFLGSYIVNNLLEEDYEVLAVYNHNQDNLKDGCIKISVVDFLSGNYTLDNIIFAAGNFEFTSEQNNHLNCKVLYSITKLYPHCRFIYISSANVYGQTAGIRKENSPYDNPNSYGLANISGEFIASGIKNHAVVRPVYLYGPNLDNSSFLPNIIKQAEGGTIKLFGQGLRSQDYLHVNDAAKLCIKAMQNRKSTVFLGATGNSVTNKEIADLIRKNTGCEIDLLDKEEHASSLYYDSSWTKNELNWEPQESLEEGLKEMLS</sequence>
<gene>
    <name evidence="2" type="ORF">RM553_17175</name>
</gene>
<dbReference type="Gene3D" id="3.40.50.720">
    <property type="entry name" value="NAD(P)-binding Rossmann-like Domain"/>
    <property type="match status" value="1"/>
</dbReference>
<evidence type="ECO:0000259" key="1">
    <source>
        <dbReference type="Pfam" id="PF01370"/>
    </source>
</evidence>
<organism evidence="2 3">
    <name type="scientific">Autumnicola tepida</name>
    <dbReference type="NCBI Taxonomy" id="3075595"/>
    <lineage>
        <taxon>Bacteria</taxon>
        <taxon>Pseudomonadati</taxon>
        <taxon>Bacteroidota</taxon>
        <taxon>Flavobacteriia</taxon>
        <taxon>Flavobacteriales</taxon>
        <taxon>Flavobacteriaceae</taxon>
        <taxon>Autumnicola</taxon>
    </lineage>
</organism>
<dbReference type="Proteomes" id="UP001262889">
    <property type="component" value="Unassembled WGS sequence"/>
</dbReference>
<name>A0ABU3CE46_9FLAO</name>
<accession>A0ABU3CE46</accession>
<reference evidence="2 3" key="1">
    <citation type="submission" date="2023-09" db="EMBL/GenBank/DDBJ databases">
        <authorList>
            <person name="Rey-Velasco X."/>
        </authorList>
    </citation>
    <scope>NUCLEOTIDE SEQUENCE [LARGE SCALE GENOMIC DNA]</scope>
    <source>
        <strain evidence="2 3">F363</strain>
    </source>
</reference>
<feature type="domain" description="NAD-dependent epimerase/dehydratase" evidence="1">
    <location>
        <begin position="7"/>
        <end position="202"/>
    </location>
</feature>
<dbReference type="PANTHER" id="PTHR43245">
    <property type="entry name" value="BIFUNCTIONAL POLYMYXIN RESISTANCE PROTEIN ARNA"/>
    <property type="match status" value="1"/>
</dbReference>
<dbReference type="InterPro" id="IPR001509">
    <property type="entry name" value="Epimerase_deHydtase"/>
</dbReference>
<keyword evidence="3" id="KW-1185">Reference proteome</keyword>
<evidence type="ECO:0000313" key="2">
    <source>
        <dbReference type="EMBL" id="MDT0644576.1"/>
    </source>
</evidence>
<dbReference type="RefSeq" id="WP_311536193.1">
    <property type="nucleotide sequence ID" value="NZ_JAVRHQ010000029.1"/>
</dbReference>
<dbReference type="SUPFAM" id="SSF51735">
    <property type="entry name" value="NAD(P)-binding Rossmann-fold domains"/>
    <property type="match status" value="1"/>
</dbReference>